<dbReference type="PROSITE" id="PS00108">
    <property type="entry name" value="PROTEIN_KINASE_ST"/>
    <property type="match status" value="2"/>
</dbReference>
<dbReference type="EMBL" id="UYRR01032244">
    <property type="protein sequence ID" value="VDK54766.1"/>
    <property type="molecule type" value="Genomic_DNA"/>
</dbReference>
<dbReference type="Gene3D" id="1.10.510.10">
    <property type="entry name" value="Transferase(Phosphotransferase) domain 1"/>
    <property type="match status" value="2"/>
</dbReference>
<dbReference type="PROSITE" id="PS00107">
    <property type="entry name" value="PROTEIN_KINASE_ATP"/>
    <property type="match status" value="1"/>
</dbReference>
<dbReference type="GO" id="GO:0004674">
    <property type="term" value="F:protein serine/threonine kinase activity"/>
    <property type="evidence" value="ECO:0007669"/>
    <property type="project" value="UniProtKB-EC"/>
</dbReference>
<feature type="binding site" evidence="4">
    <location>
        <position position="395"/>
    </location>
    <ligand>
        <name>ATP</name>
        <dbReference type="ChEBI" id="CHEBI:30616"/>
    </ligand>
</feature>
<dbReference type="PROSITE" id="PS50011">
    <property type="entry name" value="PROTEIN_KINASE_DOM"/>
    <property type="match status" value="2"/>
</dbReference>
<evidence type="ECO:0000256" key="4">
    <source>
        <dbReference type="PROSITE-ProRule" id="PRU10141"/>
    </source>
</evidence>
<dbReference type="SUPFAM" id="SSF56112">
    <property type="entry name" value="Protein kinase-like (PK-like)"/>
    <property type="match status" value="2"/>
</dbReference>
<evidence type="ECO:0000256" key="5">
    <source>
        <dbReference type="SAM" id="MobiDB-lite"/>
    </source>
</evidence>
<keyword evidence="3 4" id="KW-0067">ATP-binding</keyword>
<dbReference type="GO" id="GO:0005524">
    <property type="term" value="F:ATP binding"/>
    <property type="evidence" value="ECO:0007669"/>
    <property type="project" value="UniProtKB-UniRule"/>
</dbReference>
<dbReference type="EC" id="2.7.11.1" evidence="1"/>
<dbReference type="InterPro" id="IPR050235">
    <property type="entry name" value="CK1_Ser-Thr_kinase"/>
</dbReference>
<evidence type="ECO:0000313" key="7">
    <source>
        <dbReference type="EMBL" id="VDK54766.1"/>
    </source>
</evidence>
<dbReference type="SMART" id="SM00220">
    <property type="entry name" value="S_TKc"/>
    <property type="match status" value="1"/>
</dbReference>
<dbReference type="InterPro" id="IPR011009">
    <property type="entry name" value="Kinase-like_dom_sf"/>
</dbReference>
<keyword evidence="2 4" id="KW-0547">Nucleotide-binding</keyword>
<evidence type="ECO:0000259" key="6">
    <source>
        <dbReference type="PROSITE" id="PS50011"/>
    </source>
</evidence>
<feature type="domain" description="Protein kinase" evidence="6">
    <location>
        <begin position="19"/>
        <end position="320"/>
    </location>
</feature>
<proteinExistence type="predicted"/>
<sequence>AGFKKSFFSDNSTVHASRYQVIRILGSGGFGKVYKVRRLPNENDDNFVQMTRKEPEDKEDDVFALKTENIQPEKKSHNRLKTEMNIFQECAMRPKESRLHFVEMVDKGLTENFKFIVMELVGKSIDRLQKKMPERRFSFRTSLKLALQTVDSIADLHDIGYIHRDIKPQNFTIGLKDKADLIFLLDFGIARRYTLPGTKVIRIPREKVAFLGTIRYASRNCHNFKEQCRRDDLESWIYMFVEFNDYKHGLPWAKLKDKKAVCSEKESFFGGFYPKSVELYPEEIHRIIEYVNSLAYPDTPDYAFIKKMLRGAAVRRNIHLEGKFNWPDEIVKVRILIVLGSDLLLLKKNRKLLGIFPRVRIRIGRNWTIDRKLGAGAFGAVYRCMNEKGELYALKDLRLTAPLRKFSLGTAIGTGIQCLEALEDLHSIGYLHRDVKPGNYTIGRAELNELRKIYVLDFGMCRKFIHDDGTIKKPRAAANFRGTVKYASIACHMERELCRLDDCETWLYMIVELTKGSLPWRNLRSMEEIGRFKKSCRSDISMRQLFGGCPREYIDIMRLIDGGKFFDEPKYAQIYSILRKALLNLGVQEFPYDWEEEEERKLEESRCMDRDEMQVKEKKEEHERKERKDKEEEEEGGRF</sequence>
<dbReference type="PANTHER" id="PTHR11909">
    <property type="entry name" value="CASEIN KINASE-RELATED"/>
    <property type="match status" value="1"/>
</dbReference>
<name>A0A0M3K4L0_ANISI</name>
<dbReference type="Proteomes" id="UP000267096">
    <property type="component" value="Unassembled WGS sequence"/>
</dbReference>
<feature type="region of interest" description="Disordered" evidence="5">
    <location>
        <begin position="595"/>
        <end position="639"/>
    </location>
</feature>
<protein>
    <recommendedName>
        <fullName evidence="1">non-specific serine/threonine protein kinase</fullName>
        <ecNumber evidence="1">2.7.11.1</ecNumber>
    </recommendedName>
</protein>
<evidence type="ECO:0000256" key="1">
    <source>
        <dbReference type="ARBA" id="ARBA00012513"/>
    </source>
</evidence>
<dbReference type="InterPro" id="IPR017441">
    <property type="entry name" value="Protein_kinase_ATP_BS"/>
</dbReference>
<dbReference type="InterPro" id="IPR000719">
    <property type="entry name" value="Prot_kinase_dom"/>
</dbReference>
<dbReference type="WBParaSite" id="ASIM_0001590101-mRNA-1">
    <property type="protein sequence ID" value="ASIM_0001590101-mRNA-1"/>
    <property type="gene ID" value="ASIM_0001590101"/>
</dbReference>
<gene>
    <name evidence="7" type="ORF">ASIM_LOCUS15308</name>
</gene>
<reference evidence="7 8" key="2">
    <citation type="submission" date="2018-11" db="EMBL/GenBank/DDBJ databases">
        <authorList>
            <consortium name="Pathogen Informatics"/>
        </authorList>
    </citation>
    <scope>NUCLEOTIDE SEQUENCE [LARGE SCALE GENOMIC DNA]</scope>
</reference>
<evidence type="ECO:0000313" key="9">
    <source>
        <dbReference type="WBParaSite" id="ASIM_0001590101-mRNA-1"/>
    </source>
</evidence>
<evidence type="ECO:0000256" key="3">
    <source>
        <dbReference type="ARBA" id="ARBA00022840"/>
    </source>
</evidence>
<reference evidence="9" key="1">
    <citation type="submission" date="2017-02" db="UniProtKB">
        <authorList>
            <consortium name="WormBaseParasite"/>
        </authorList>
    </citation>
    <scope>IDENTIFICATION</scope>
</reference>
<dbReference type="InterPro" id="IPR008271">
    <property type="entry name" value="Ser/Thr_kinase_AS"/>
</dbReference>
<evidence type="ECO:0000313" key="8">
    <source>
        <dbReference type="Proteomes" id="UP000267096"/>
    </source>
</evidence>
<keyword evidence="8" id="KW-1185">Reference proteome</keyword>
<organism evidence="9">
    <name type="scientific">Anisakis simplex</name>
    <name type="common">Herring worm</name>
    <dbReference type="NCBI Taxonomy" id="6269"/>
    <lineage>
        <taxon>Eukaryota</taxon>
        <taxon>Metazoa</taxon>
        <taxon>Ecdysozoa</taxon>
        <taxon>Nematoda</taxon>
        <taxon>Chromadorea</taxon>
        <taxon>Rhabditida</taxon>
        <taxon>Spirurina</taxon>
        <taxon>Ascaridomorpha</taxon>
        <taxon>Ascaridoidea</taxon>
        <taxon>Anisakidae</taxon>
        <taxon>Anisakis</taxon>
        <taxon>Anisakis simplex complex</taxon>
    </lineage>
</organism>
<dbReference type="Pfam" id="PF00069">
    <property type="entry name" value="Pkinase"/>
    <property type="match status" value="1"/>
</dbReference>
<dbReference type="OrthoDB" id="5979581at2759"/>
<feature type="domain" description="Protein kinase" evidence="6">
    <location>
        <begin position="313"/>
        <end position="583"/>
    </location>
</feature>
<accession>A0A0M3K4L0</accession>
<dbReference type="AlphaFoldDB" id="A0A0M3K4L0"/>
<feature type="compositionally biased region" description="Basic and acidic residues" evidence="5">
    <location>
        <begin position="599"/>
        <end position="639"/>
    </location>
</feature>
<evidence type="ECO:0000256" key="2">
    <source>
        <dbReference type="ARBA" id="ARBA00022741"/>
    </source>
</evidence>